<dbReference type="RefSeq" id="WP_212824581.1">
    <property type="nucleotide sequence ID" value="NZ_AP023359.1"/>
</dbReference>
<dbReference type="PROSITE" id="PS50977">
    <property type="entry name" value="HTH_TETR_2"/>
    <property type="match status" value="1"/>
</dbReference>
<organism evidence="6 7">
    <name type="scientific">Polymorphospora rubra</name>
    <dbReference type="NCBI Taxonomy" id="338584"/>
    <lineage>
        <taxon>Bacteria</taxon>
        <taxon>Bacillati</taxon>
        <taxon>Actinomycetota</taxon>
        <taxon>Actinomycetes</taxon>
        <taxon>Micromonosporales</taxon>
        <taxon>Micromonosporaceae</taxon>
        <taxon>Polymorphospora</taxon>
    </lineage>
</organism>
<dbReference type="Proteomes" id="UP000680866">
    <property type="component" value="Chromosome"/>
</dbReference>
<keyword evidence="7" id="KW-1185">Reference proteome</keyword>
<dbReference type="InterPro" id="IPR001647">
    <property type="entry name" value="HTH_TetR"/>
</dbReference>
<keyword evidence="3" id="KW-0804">Transcription</keyword>
<dbReference type="Gene3D" id="1.10.357.10">
    <property type="entry name" value="Tetracycline Repressor, domain 2"/>
    <property type="match status" value="1"/>
</dbReference>
<dbReference type="InterPro" id="IPR050109">
    <property type="entry name" value="HTH-type_TetR-like_transc_reg"/>
</dbReference>
<evidence type="ECO:0000313" key="6">
    <source>
        <dbReference type="EMBL" id="BCJ65239.1"/>
    </source>
</evidence>
<dbReference type="KEGG" id="pry:Prubr_22600"/>
<keyword evidence="2 4" id="KW-0238">DNA-binding</keyword>
<sequence>MRKQPKRRYTSDLRQEQAAATRQRIAEAARELMLEHGYAGTTMADVARAAGVAVQTLYTSCPGGKPGLARLVYDVALAGDAQPVPQSDRPQVHAIIAEPDPTRKLELYAAMATGVFQRIGAVHRVLRAAASAGSGDVGIDELLADTERQRLVGSRGPADHLAQVGALRAGLTVDRAADHIYALTSIEVFERLTGICGWSAVDYERWLARTLIDTLLAGQGGCAPAHEAGPPVPAD</sequence>
<reference evidence="6" key="1">
    <citation type="submission" date="2020-08" db="EMBL/GenBank/DDBJ databases">
        <title>Whole genome shotgun sequence of Polymorphospora rubra NBRC 101157.</title>
        <authorList>
            <person name="Komaki H."/>
            <person name="Tamura T."/>
        </authorList>
    </citation>
    <scope>NUCLEOTIDE SEQUENCE</scope>
    <source>
        <strain evidence="6">NBRC 101157</strain>
    </source>
</reference>
<evidence type="ECO:0000256" key="2">
    <source>
        <dbReference type="ARBA" id="ARBA00023125"/>
    </source>
</evidence>
<dbReference type="Pfam" id="PF00440">
    <property type="entry name" value="TetR_N"/>
    <property type="match status" value="1"/>
</dbReference>
<gene>
    <name evidence="6" type="ORF">Prubr_22600</name>
</gene>
<dbReference type="GO" id="GO:0000976">
    <property type="term" value="F:transcription cis-regulatory region binding"/>
    <property type="evidence" value="ECO:0007669"/>
    <property type="project" value="TreeGrafter"/>
</dbReference>
<proteinExistence type="predicted"/>
<dbReference type="SUPFAM" id="SSF46689">
    <property type="entry name" value="Homeodomain-like"/>
    <property type="match status" value="1"/>
</dbReference>
<keyword evidence="1" id="KW-0805">Transcription regulation</keyword>
<dbReference type="AlphaFoldDB" id="A0A810MZ56"/>
<evidence type="ECO:0000259" key="5">
    <source>
        <dbReference type="PROSITE" id="PS50977"/>
    </source>
</evidence>
<dbReference type="InterPro" id="IPR009057">
    <property type="entry name" value="Homeodomain-like_sf"/>
</dbReference>
<feature type="domain" description="HTH tetR-type" evidence="5">
    <location>
        <begin position="19"/>
        <end position="79"/>
    </location>
</feature>
<evidence type="ECO:0000313" key="7">
    <source>
        <dbReference type="Proteomes" id="UP000680866"/>
    </source>
</evidence>
<evidence type="ECO:0000256" key="3">
    <source>
        <dbReference type="ARBA" id="ARBA00023163"/>
    </source>
</evidence>
<evidence type="ECO:0000256" key="4">
    <source>
        <dbReference type="PROSITE-ProRule" id="PRU00335"/>
    </source>
</evidence>
<dbReference type="PANTHER" id="PTHR30055:SF234">
    <property type="entry name" value="HTH-TYPE TRANSCRIPTIONAL REGULATOR BETI"/>
    <property type="match status" value="1"/>
</dbReference>
<dbReference type="GO" id="GO:0003700">
    <property type="term" value="F:DNA-binding transcription factor activity"/>
    <property type="evidence" value="ECO:0007669"/>
    <property type="project" value="TreeGrafter"/>
</dbReference>
<evidence type="ECO:0000256" key="1">
    <source>
        <dbReference type="ARBA" id="ARBA00023015"/>
    </source>
</evidence>
<dbReference type="PANTHER" id="PTHR30055">
    <property type="entry name" value="HTH-TYPE TRANSCRIPTIONAL REGULATOR RUTR"/>
    <property type="match status" value="1"/>
</dbReference>
<protein>
    <submittedName>
        <fullName evidence="6">TetR family transcriptional regulator</fullName>
    </submittedName>
</protein>
<accession>A0A810MZ56</accession>
<feature type="DNA-binding region" description="H-T-H motif" evidence="4">
    <location>
        <begin position="42"/>
        <end position="61"/>
    </location>
</feature>
<dbReference type="EMBL" id="AP023359">
    <property type="protein sequence ID" value="BCJ65239.1"/>
    <property type="molecule type" value="Genomic_DNA"/>
</dbReference>
<name>A0A810MZ56_9ACTN</name>